<evidence type="ECO:0000256" key="2">
    <source>
        <dbReference type="ARBA" id="ARBA00022679"/>
    </source>
</evidence>
<name>A0A3G9JVE8_9ACTN</name>
<evidence type="ECO:0000313" key="6">
    <source>
        <dbReference type="EMBL" id="BBH49443.1"/>
    </source>
</evidence>
<dbReference type="AlphaFoldDB" id="A0A3G9JVE8"/>
<dbReference type="FunFam" id="2.40.50.1070:FF:000003">
    <property type="entry name" value="23S rRNA (Uracil-5-)-methyltransferase RumA"/>
    <property type="match status" value="1"/>
</dbReference>
<dbReference type="PROSITE" id="PS51687">
    <property type="entry name" value="SAM_MT_RNA_M5U"/>
    <property type="match status" value="1"/>
</dbReference>
<dbReference type="EMBL" id="AP019367">
    <property type="protein sequence ID" value="BBH49443.1"/>
    <property type="molecule type" value="Genomic_DNA"/>
</dbReference>
<feature type="active site" evidence="5">
    <location>
        <position position="358"/>
    </location>
</feature>
<dbReference type="SUPFAM" id="SSF53335">
    <property type="entry name" value="S-adenosyl-L-methionine-dependent methyltransferases"/>
    <property type="match status" value="1"/>
</dbReference>
<dbReference type="FunFam" id="3.40.50.150:FF:000009">
    <property type="entry name" value="23S rRNA (Uracil(1939)-C(5))-methyltransferase RlmD"/>
    <property type="match status" value="1"/>
</dbReference>
<dbReference type="OrthoDB" id="9804590at2"/>
<feature type="binding site" evidence="4">
    <location>
        <position position="229"/>
    </location>
    <ligand>
        <name>S-adenosyl-L-methionine</name>
        <dbReference type="ChEBI" id="CHEBI:59789"/>
    </ligand>
</feature>
<dbReference type="PROSITE" id="PS01230">
    <property type="entry name" value="TRMA_1"/>
    <property type="match status" value="1"/>
</dbReference>
<keyword evidence="2 4" id="KW-0808">Transferase</keyword>
<keyword evidence="7" id="KW-1185">Reference proteome</keyword>
<dbReference type="InterPro" id="IPR030390">
    <property type="entry name" value="MeTrfase_TrmA_AS"/>
</dbReference>
<keyword evidence="1 4" id="KW-0489">Methyltransferase</keyword>
<reference evidence="7" key="1">
    <citation type="submission" date="2018-11" db="EMBL/GenBank/DDBJ databases">
        <title>Comparative genomics of Parolsenella catena and Libanicoccus massiliensis: Reclassification of Libanicoccus massiliensis as Parolsenella massiliensis comb. nov.</title>
        <authorList>
            <person name="Sakamoto M."/>
            <person name="Ikeyama N."/>
            <person name="Murakami T."/>
            <person name="Mori H."/>
            <person name="Yuki M."/>
            <person name="Ohkuma M."/>
        </authorList>
    </citation>
    <scope>NUCLEOTIDE SEQUENCE [LARGE SCALE GENOMIC DNA]</scope>
    <source>
        <strain evidence="7">JCM 31932</strain>
    </source>
</reference>
<dbReference type="PANTHER" id="PTHR11061">
    <property type="entry name" value="RNA M5U METHYLTRANSFERASE"/>
    <property type="match status" value="1"/>
</dbReference>
<sequence>MGFKTYTCPIAKSCGGCEWLAVPYPIQLKRKRDAVLQLFADVLPSGATVQQREELVPIYGMDTDGMEPTGYRHKAATPFAPGKRGSIRSGFYTRGTHRIVPCASCVVEAPHAREALLAVARAAEELRIPAYDEDHGRGLLRHAIVRMGYATDEALLTVVTNGGQIARERQFVERIRARAPFVTAIAQNVNQRHTNAILGHETRALYGGGHMVDGLLDCEFEIGPTSFYQTNPAQTEVLYSLAIEGARLERGMRVLDAYCGIGTIGMCAAKQVDGLAVVGVEQVEGAVANARANARRNGLADRCKFVCADATSYMRDVARAGREGFDAVIMDPPRAGSTPTFINGVLGLAPERVVYVSCNPATQRRDLQLFLDGGYDIESLEVVDMFPHTKHAETVLVLRRR</sequence>
<evidence type="ECO:0000256" key="4">
    <source>
        <dbReference type="PROSITE-ProRule" id="PRU01024"/>
    </source>
</evidence>
<dbReference type="GO" id="GO:0070041">
    <property type="term" value="F:rRNA (uridine-C5-)-methyltransferase activity"/>
    <property type="evidence" value="ECO:0007669"/>
    <property type="project" value="TreeGrafter"/>
</dbReference>
<dbReference type="Proteomes" id="UP000273154">
    <property type="component" value="Chromosome"/>
</dbReference>
<dbReference type="InterPro" id="IPR029063">
    <property type="entry name" value="SAM-dependent_MTases_sf"/>
</dbReference>
<proteinExistence type="inferred from homology"/>
<feature type="binding site" evidence="4">
    <location>
        <position position="281"/>
    </location>
    <ligand>
        <name>S-adenosyl-L-methionine</name>
        <dbReference type="ChEBI" id="CHEBI:59789"/>
    </ligand>
</feature>
<dbReference type="GeneID" id="88848172"/>
<accession>A0A3G9JVE8</accession>
<dbReference type="RefSeq" id="WP_126420547.1">
    <property type="nucleotide sequence ID" value="NZ_AP019367.1"/>
</dbReference>
<comment type="similarity">
    <text evidence="4">Belongs to the class I-like SAM-binding methyltransferase superfamily. RNA M5U methyltransferase family.</text>
</comment>
<dbReference type="GO" id="GO:0070475">
    <property type="term" value="P:rRNA base methylation"/>
    <property type="evidence" value="ECO:0007669"/>
    <property type="project" value="TreeGrafter"/>
</dbReference>
<feature type="binding site" evidence="4">
    <location>
        <position position="258"/>
    </location>
    <ligand>
        <name>S-adenosyl-L-methionine</name>
        <dbReference type="ChEBI" id="CHEBI:59789"/>
    </ligand>
</feature>
<dbReference type="KEGG" id="pcat:Pcatena_00300"/>
<organism evidence="6 7">
    <name type="scientific">Parolsenella catena</name>
    <dbReference type="NCBI Taxonomy" id="2003188"/>
    <lineage>
        <taxon>Bacteria</taxon>
        <taxon>Bacillati</taxon>
        <taxon>Actinomycetota</taxon>
        <taxon>Coriobacteriia</taxon>
        <taxon>Coriobacteriales</taxon>
        <taxon>Atopobiaceae</taxon>
        <taxon>Parolsenella</taxon>
    </lineage>
</organism>
<evidence type="ECO:0000256" key="3">
    <source>
        <dbReference type="ARBA" id="ARBA00022691"/>
    </source>
</evidence>
<protein>
    <submittedName>
        <fullName evidence="6">TrmA family RNA methyltransferase</fullName>
    </submittedName>
</protein>
<feature type="active site" description="Nucleophile" evidence="4">
    <location>
        <position position="358"/>
    </location>
</feature>
<dbReference type="Pfam" id="PF05958">
    <property type="entry name" value="tRNA_U5-meth_tr"/>
    <property type="match status" value="1"/>
</dbReference>
<feature type="binding site" evidence="4">
    <location>
        <position position="331"/>
    </location>
    <ligand>
        <name>S-adenosyl-L-methionine</name>
        <dbReference type="ChEBI" id="CHEBI:59789"/>
    </ligand>
</feature>
<dbReference type="InterPro" id="IPR010280">
    <property type="entry name" value="U5_MeTrfase_fam"/>
</dbReference>
<evidence type="ECO:0000256" key="1">
    <source>
        <dbReference type="ARBA" id="ARBA00022603"/>
    </source>
</evidence>
<dbReference type="Gene3D" id="2.40.50.1070">
    <property type="match status" value="1"/>
</dbReference>
<dbReference type="NCBIfam" id="TIGR00479">
    <property type="entry name" value="rumA"/>
    <property type="match status" value="1"/>
</dbReference>
<evidence type="ECO:0000313" key="7">
    <source>
        <dbReference type="Proteomes" id="UP000273154"/>
    </source>
</evidence>
<gene>
    <name evidence="6" type="primary">trmA_1</name>
    <name evidence="6" type="ORF">Pcatena_00300</name>
</gene>
<keyword evidence="3 4" id="KW-0949">S-adenosyl-L-methionine</keyword>
<dbReference type="PANTHER" id="PTHR11061:SF30">
    <property type="entry name" value="TRNA (URACIL(54)-C(5))-METHYLTRANSFERASE"/>
    <property type="match status" value="1"/>
</dbReference>
<dbReference type="Gene3D" id="3.40.50.150">
    <property type="entry name" value="Vaccinia Virus protein VP39"/>
    <property type="match status" value="1"/>
</dbReference>
<evidence type="ECO:0000256" key="5">
    <source>
        <dbReference type="PROSITE-ProRule" id="PRU10015"/>
    </source>
</evidence>
<dbReference type="CDD" id="cd02440">
    <property type="entry name" value="AdoMet_MTases"/>
    <property type="match status" value="1"/>
</dbReference>